<keyword evidence="1" id="KW-0812">Transmembrane</keyword>
<proteinExistence type="predicted"/>
<gene>
    <name evidence="2" type="ORF">KX01_917</name>
</gene>
<dbReference type="Proteomes" id="UP000182521">
    <property type="component" value="Chromosome"/>
</dbReference>
<dbReference type="KEGG" id="frc:KX01_917"/>
<evidence type="ECO:0000256" key="1">
    <source>
        <dbReference type="SAM" id="Phobius"/>
    </source>
</evidence>
<keyword evidence="3" id="KW-1185">Reference proteome</keyword>
<keyword evidence="1" id="KW-1133">Transmembrane helix</keyword>
<protein>
    <submittedName>
        <fullName evidence="2">Putative membrane protein</fullName>
    </submittedName>
</protein>
<feature type="transmembrane region" description="Helical" evidence="1">
    <location>
        <begin position="12"/>
        <end position="30"/>
    </location>
</feature>
<organism evidence="2 3">
    <name type="scientific">Francisella frigiditurris</name>
    <dbReference type="NCBI Taxonomy" id="1542390"/>
    <lineage>
        <taxon>Bacteria</taxon>
        <taxon>Pseudomonadati</taxon>
        <taxon>Pseudomonadota</taxon>
        <taxon>Gammaproteobacteria</taxon>
        <taxon>Thiotrichales</taxon>
        <taxon>Francisellaceae</taxon>
        <taxon>Francisella</taxon>
    </lineage>
</organism>
<evidence type="ECO:0000313" key="3">
    <source>
        <dbReference type="Proteomes" id="UP000182521"/>
    </source>
</evidence>
<sequence length="35" mass="4018">MKRSIKYEDIYMVIVGIGIPCLIEGFFSYLGSNLF</sequence>
<reference evidence="3" key="1">
    <citation type="submission" date="2014-10" db="EMBL/GenBank/DDBJ databases">
        <authorList>
            <person name="Kuske C.R."/>
            <person name="Challacombe J.F."/>
            <person name="Daligault H.E."/>
            <person name="Davenport K.W."/>
            <person name="Johnson S.L."/>
            <person name="Siddaramappa S."/>
            <person name="Petersen J.M."/>
        </authorList>
    </citation>
    <scope>NUCLEOTIDE SEQUENCE [LARGE SCALE GENOMIC DNA]</scope>
    <source>
        <strain evidence="3">CA97-1460</strain>
    </source>
</reference>
<dbReference type="EMBL" id="CP009654">
    <property type="protein sequence ID" value="APC96260.1"/>
    <property type="molecule type" value="Genomic_DNA"/>
</dbReference>
<keyword evidence="1" id="KW-0472">Membrane</keyword>
<accession>A0A1J0KRM0</accession>
<evidence type="ECO:0000313" key="2">
    <source>
        <dbReference type="EMBL" id="APC96260.1"/>
    </source>
</evidence>
<name>A0A1J0KRM0_9GAMM</name>
<dbReference type="AlphaFoldDB" id="A0A1J0KRM0"/>